<keyword evidence="8" id="KW-0902">Two-component regulatory system</keyword>
<dbReference type="InterPro" id="IPR050482">
    <property type="entry name" value="Sensor_HK_TwoCompSys"/>
</dbReference>
<evidence type="ECO:0000256" key="4">
    <source>
        <dbReference type="ARBA" id="ARBA00022679"/>
    </source>
</evidence>
<keyword evidence="4" id="KW-0808">Transferase</keyword>
<feature type="transmembrane region" description="Helical" evidence="9">
    <location>
        <begin position="104"/>
        <end position="120"/>
    </location>
</feature>
<feature type="domain" description="Signal transduction histidine kinase subgroup 3 dimerisation and phosphoacceptor" evidence="11">
    <location>
        <begin position="169"/>
        <end position="231"/>
    </location>
</feature>
<evidence type="ECO:0000313" key="12">
    <source>
        <dbReference type="EMBL" id="KSV57608.1"/>
    </source>
</evidence>
<dbReference type="InterPro" id="IPR011712">
    <property type="entry name" value="Sig_transdc_His_kin_sub3_dim/P"/>
</dbReference>
<evidence type="ECO:0000313" key="13">
    <source>
        <dbReference type="Proteomes" id="UP000054874"/>
    </source>
</evidence>
<comment type="caution">
    <text evidence="12">The sequence shown here is derived from an EMBL/GenBank/DDBJ whole genome shotgun (WGS) entry which is preliminary data.</text>
</comment>
<keyword evidence="7" id="KW-0067">ATP-binding</keyword>
<dbReference type="GO" id="GO:0005524">
    <property type="term" value="F:ATP binding"/>
    <property type="evidence" value="ECO:0007669"/>
    <property type="project" value="UniProtKB-KW"/>
</dbReference>
<keyword evidence="5" id="KW-0547">Nucleotide-binding</keyword>
<evidence type="ECO:0000259" key="10">
    <source>
        <dbReference type="Pfam" id="PF02518"/>
    </source>
</evidence>
<sequence length="374" mass="42924">MSRQIDRFFLIALSAALYYLADSSIHILIPAAVTTVLCVLNSLIKNPVFQCFTFIGFLTLCIPLPLFSIFLPVFFYDMLQTVFRWMVLLFPVVIFFIWEQLPFSIFLLNSFFLLLSFLLAKKQETIEMVAQDYETFRKTSQELTQAQEEKSRSLLENQDYEIRTATLKERNRISREIHDHVGHVLSRSLLQIGALMTLEKDPVILEGLSDLKASISEGMDSIRATIHDIHDESIDLKTSLEELICDFSFCPAKLAYELSFQPQIKLRYCFIALVKEGLTNAIKHSNATEVSVLLKEEPGQYHLEIFDNGTLTSENKLKLIKAQARNEYSDGLGLQSMYDRVRSFHGTFQLNLNDGFKLIAIIPKEVIEHENITD</sequence>
<dbReference type="RefSeq" id="WP_058354104.1">
    <property type="nucleotide sequence ID" value="NZ_CABMMD010000208.1"/>
</dbReference>
<keyword evidence="9" id="KW-0812">Transmembrane</keyword>
<evidence type="ECO:0000256" key="1">
    <source>
        <dbReference type="ARBA" id="ARBA00000085"/>
    </source>
</evidence>
<keyword evidence="9" id="KW-0472">Membrane</keyword>
<dbReference type="InterPro" id="IPR003594">
    <property type="entry name" value="HATPase_dom"/>
</dbReference>
<gene>
    <name evidence="12" type="ORF">ASU35_04120</name>
</gene>
<feature type="transmembrane region" description="Helical" evidence="9">
    <location>
        <begin position="54"/>
        <end position="75"/>
    </location>
</feature>
<dbReference type="AlphaFoldDB" id="A0A0V8QAJ3"/>
<dbReference type="Gene3D" id="1.20.5.1930">
    <property type="match status" value="1"/>
</dbReference>
<keyword evidence="13" id="KW-1185">Reference proteome</keyword>
<organism evidence="12 13">
    <name type="scientific">Acetivibrio ethanolgignens</name>
    <dbReference type="NCBI Taxonomy" id="290052"/>
    <lineage>
        <taxon>Bacteria</taxon>
        <taxon>Bacillati</taxon>
        <taxon>Bacillota</taxon>
        <taxon>Clostridia</taxon>
        <taxon>Eubacteriales</taxon>
        <taxon>Oscillospiraceae</taxon>
        <taxon>Acetivibrio</taxon>
    </lineage>
</organism>
<evidence type="ECO:0000256" key="6">
    <source>
        <dbReference type="ARBA" id="ARBA00022777"/>
    </source>
</evidence>
<evidence type="ECO:0000256" key="3">
    <source>
        <dbReference type="ARBA" id="ARBA00022553"/>
    </source>
</evidence>
<dbReference type="SUPFAM" id="SSF55874">
    <property type="entry name" value="ATPase domain of HSP90 chaperone/DNA topoisomerase II/histidine kinase"/>
    <property type="match status" value="1"/>
</dbReference>
<dbReference type="Gene3D" id="3.30.565.10">
    <property type="entry name" value="Histidine kinase-like ATPase, C-terminal domain"/>
    <property type="match status" value="1"/>
</dbReference>
<feature type="transmembrane region" description="Helical" evidence="9">
    <location>
        <begin position="82"/>
        <end position="98"/>
    </location>
</feature>
<dbReference type="OrthoDB" id="9781904at2"/>
<evidence type="ECO:0000256" key="8">
    <source>
        <dbReference type="ARBA" id="ARBA00023012"/>
    </source>
</evidence>
<dbReference type="Proteomes" id="UP000054874">
    <property type="component" value="Unassembled WGS sequence"/>
</dbReference>
<proteinExistence type="predicted"/>
<dbReference type="EC" id="2.7.13.3" evidence="2"/>
<evidence type="ECO:0000256" key="9">
    <source>
        <dbReference type="SAM" id="Phobius"/>
    </source>
</evidence>
<evidence type="ECO:0000256" key="7">
    <source>
        <dbReference type="ARBA" id="ARBA00022840"/>
    </source>
</evidence>
<dbReference type="InterPro" id="IPR036890">
    <property type="entry name" value="HATPase_C_sf"/>
</dbReference>
<evidence type="ECO:0000256" key="2">
    <source>
        <dbReference type="ARBA" id="ARBA00012438"/>
    </source>
</evidence>
<keyword evidence="3" id="KW-0597">Phosphoprotein</keyword>
<keyword evidence="6" id="KW-0418">Kinase</keyword>
<dbReference type="PANTHER" id="PTHR24421:SF10">
    <property type="entry name" value="NITRATE_NITRITE SENSOR PROTEIN NARQ"/>
    <property type="match status" value="1"/>
</dbReference>
<keyword evidence="9" id="KW-1133">Transmembrane helix</keyword>
<name>A0A0V8QAJ3_9FIRM</name>
<dbReference type="Pfam" id="PF07730">
    <property type="entry name" value="HisKA_3"/>
    <property type="match status" value="1"/>
</dbReference>
<evidence type="ECO:0000256" key="5">
    <source>
        <dbReference type="ARBA" id="ARBA00022741"/>
    </source>
</evidence>
<dbReference type="STRING" id="290052.ASU35_04120"/>
<dbReference type="GO" id="GO:0016020">
    <property type="term" value="C:membrane"/>
    <property type="evidence" value="ECO:0007669"/>
    <property type="project" value="InterPro"/>
</dbReference>
<evidence type="ECO:0000259" key="11">
    <source>
        <dbReference type="Pfam" id="PF07730"/>
    </source>
</evidence>
<dbReference type="GO" id="GO:0046983">
    <property type="term" value="F:protein dimerization activity"/>
    <property type="evidence" value="ECO:0007669"/>
    <property type="project" value="InterPro"/>
</dbReference>
<reference evidence="12 13" key="1">
    <citation type="submission" date="2015-11" db="EMBL/GenBank/DDBJ databases">
        <title>Butyribacter intestini gen. nov., sp. nov., a butyric acid-producing bacterium of the family Lachnospiraceae isolated from the human faeces.</title>
        <authorList>
            <person name="Zou Y."/>
            <person name="Xue W."/>
            <person name="Luo G."/>
            <person name="Lv M."/>
        </authorList>
    </citation>
    <scope>NUCLEOTIDE SEQUENCE [LARGE SCALE GENOMIC DNA]</scope>
    <source>
        <strain evidence="12 13">ACET-33324</strain>
    </source>
</reference>
<protein>
    <recommendedName>
        <fullName evidence="2">histidine kinase</fullName>
        <ecNumber evidence="2">2.7.13.3</ecNumber>
    </recommendedName>
</protein>
<dbReference type="GO" id="GO:0000155">
    <property type="term" value="F:phosphorelay sensor kinase activity"/>
    <property type="evidence" value="ECO:0007669"/>
    <property type="project" value="InterPro"/>
</dbReference>
<accession>A0A0V8QAJ3</accession>
<comment type="catalytic activity">
    <reaction evidence="1">
        <text>ATP + protein L-histidine = ADP + protein N-phospho-L-histidine.</text>
        <dbReference type="EC" id="2.7.13.3"/>
    </reaction>
</comment>
<dbReference type="EMBL" id="LNAM01000208">
    <property type="protein sequence ID" value="KSV57608.1"/>
    <property type="molecule type" value="Genomic_DNA"/>
</dbReference>
<dbReference type="PANTHER" id="PTHR24421">
    <property type="entry name" value="NITRATE/NITRITE SENSOR PROTEIN NARX-RELATED"/>
    <property type="match status" value="1"/>
</dbReference>
<feature type="domain" description="Histidine kinase/HSP90-like ATPase" evidence="10">
    <location>
        <begin position="273"/>
        <end position="363"/>
    </location>
</feature>
<dbReference type="Pfam" id="PF02518">
    <property type="entry name" value="HATPase_c"/>
    <property type="match status" value="1"/>
</dbReference>
<dbReference type="CDD" id="cd16917">
    <property type="entry name" value="HATPase_UhpB-NarQ-NarX-like"/>
    <property type="match status" value="1"/>
</dbReference>